<dbReference type="GO" id="GO:0008360">
    <property type="term" value="P:regulation of cell shape"/>
    <property type="evidence" value="ECO:0007669"/>
    <property type="project" value="UniProtKB-KW"/>
</dbReference>
<dbReference type="GO" id="GO:0015648">
    <property type="term" value="F:lipid-linked peptidoglycan transporter activity"/>
    <property type="evidence" value="ECO:0007669"/>
    <property type="project" value="TreeGrafter"/>
</dbReference>
<feature type="transmembrane region" description="Helical" evidence="8">
    <location>
        <begin position="247"/>
        <end position="269"/>
    </location>
</feature>
<feature type="transmembrane region" description="Helical" evidence="8">
    <location>
        <begin position="96"/>
        <end position="118"/>
    </location>
</feature>
<feature type="transmembrane region" description="Helical" evidence="8">
    <location>
        <begin position="62"/>
        <end position="84"/>
    </location>
</feature>
<reference evidence="9" key="1">
    <citation type="journal article" date="2014" name="Int. J. Syst. Evol. Microbiol.">
        <title>Complete genome sequence of Corynebacterium casei LMG S-19264T (=DSM 44701T), isolated from a smear-ripened cheese.</title>
        <authorList>
            <consortium name="US DOE Joint Genome Institute (JGI-PGF)"/>
            <person name="Walter F."/>
            <person name="Albersmeier A."/>
            <person name="Kalinowski J."/>
            <person name="Ruckert C."/>
        </authorList>
    </citation>
    <scope>NUCLEOTIDE SEQUENCE</scope>
    <source>
        <strain evidence="9">JCM 3091</strain>
    </source>
</reference>
<evidence type="ECO:0000256" key="3">
    <source>
        <dbReference type="ARBA" id="ARBA00022692"/>
    </source>
</evidence>
<evidence type="ECO:0000256" key="2">
    <source>
        <dbReference type="ARBA" id="ARBA00022475"/>
    </source>
</evidence>
<dbReference type="AlphaFoldDB" id="A0A8J3BUI6"/>
<dbReference type="InterPro" id="IPR004268">
    <property type="entry name" value="MurJ"/>
</dbReference>
<feature type="transmembrane region" description="Helical" evidence="8">
    <location>
        <begin position="138"/>
        <end position="158"/>
    </location>
</feature>
<dbReference type="Proteomes" id="UP000662200">
    <property type="component" value="Unassembled WGS sequence"/>
</dbReference>
<dbReference type="PANTHER" id="PTHR47019:SF1">
    <property type="entry name" value="LIPID II FLIPPASE MURJ"/>
    <property type="match status" value="1"/>
</dbReference>
<dbReference type="PRINTS" id="PR01806">
    <property type="entry name" value="VIRFACTRMVIN"/>
</dbReference>
<dbReference type="PANTHER" id="PTHR47019">
    <property type="entry name" value="LIPID II FLIPPASE MURJ"/>
    <property type="match status" value="1"/>
</dbReference>
<evidence type="ECO:0000256" key="4">
    <source>
        <dbReference type="ARBA" id="ARBA00022960"/>
    </source>
</evidence>
<evidence type="ECO:0000256" key="7">
    <source>
        <dbReference type="ARBA" id="ARBA00023136"/>
    </source>
</evidence>
<dbReference type="Pfam" id="PF03023">
    <property type="entry name" value="MurJ"/>
    <property type="match status" value="1"/>
</dbReference>
<feature type="transmembrane region" description="Helical" evidence="8">
    <location>
        <begin position="423"/>
        <end position="449"/>
    </location>
</feature>
<evidence type="ECO:0000256" key="6">
    <source>
        <dbReference type="ARBA" id="ARBA00022989"/>
    </source>
</evidence>
<gene>
    <name evidence="9" type="ORF">GCM10010124_32020</name>
</gene>
<feature type="transmembrane region" description="Helical" evidence="8">
    <location>
        <begin position="165"/>
        <end position="186"/>
    </location>
</feature>
<feature type="transmembrane region" description="Helical" evidence="8">
    <location>
        <begin position="461"/>
        <end position="483"/>
    </location>
</feature>
<feature type="transmembrane region" description="Helical" evidence="8">
    <location>
        <begin position="332"/>
        <end position="355"/>
    </location>
</feature>
<organism evidence="9 10">
    <name type="scientific">Pilimelia terevasa</name>
    <dbReference type="NCBI Taxonomy" id="53372"/>
    <lineage>
        <taxon>Bacteria</taxon>
        <taxon>Bacillati</taxon>
        <taxon>Actinomycetota</taxon>
        <taxon>Actinomycetes</taxon>
        <taxon>Micromonosporales</taxon>
        <taxon>Micromonosporaceae</taxon>
        <taxon>Pilimelia</taxon>
    </lineage>
</organism>
<dbReference type="GO" id="GO:0034204">
    <property type="term" value="P:lipid translocation"/>
    <property type="evidence" value="ECO:0007669"/>
    <property type="project" value="TreeGrafter"/>
</dbReference>
<evidence type="ECO:0000256" key="1">
    <source>
        <dbReference type="ARBA" id="ARBA00004651"/>
    </source>
</evidence>
<feature type="transmembrane region" description="Helical" evidence="8">
    <location>
        <begin position="395"/>
        <end position="417"/>
    </location>
</feature>
<evidence type="ECO:0000313" key="10">
    <source>
        <dbReference type="Proteomes" id="UP000662200"/>
    </source>
</evidence>
<keyword evidence="4" id="KW-0133">Cell shape</keyword>
<feature type="transmembrane region" description="Helical" evidence="8">
    <location>
        <begin position="289"/>
        <end position="311"/>
    </location>
</feature>
<name>A0A8J3BUI6_9ACTN</name>
<sequence>MTPPPGRAPVARGRVAAAAAGIAVLTVLARVVGFGRTVVFGNTVGDGPLGDLYQAVNALPNVVFEIAAGGVLASVVVPLLAGAVERGARAEVSAIASALLVRVLALLVAVAVAVAAAAGPLLSVLAVPEADRDVGVRMLWLFAPQIPLYGVGVVLAGVLQAHRRFAWPVLAPLLSSVTVTAAYLAFAGMVGVHPPGTRVGRAGELVLAGGTTAGVVVLSLCLVVPVRRLRLDWRPRYRLAPAVRRAAGGLAAAGLVAVAGQQVALVVTLNRARAGAPAGTVTHITFAQTVYLLPWAVLAVPLATAAYPALAAAWSHGDAARYAGTLAATGRAVLLASGLGAALLAAGAQPAAALLAQGSPAMAAAVAGLAPGVLGFGAFALYSRALYARGAALRAALVTAVGWLAVVVASLALAAALPAADRALALALGQSAGMLVLAALLVGAVARLAGPAAVAGLARTAPAAILAGGAAAAVGWGAVRLLAAPTAGWPPPAAGALRGAAAAAAVIVVYAAAAYLLDRATVRPLLGRLRARVPGAGRP</sequence>
<dbReference type="RefSeq" id="WP_189115152.1">
    <property type="nucleotide sequence ID" value="NZ_BMQC01000012.1"/>
</dbReference>
<protein>
    <recommendedName>
        <fullName evidence="11">Virulence factor MviN</fullName>
    </recommendedName>
</protein>
<reference evidence="9" key="2">
    <citation type="submission" date="2020-09" db="EMBL/GenBank/DDBJ databases">
        <authorList>
            <person name="Sun Q."/>
            <person name="Ohkuma M."/>
        </authorList>
    </citation>
    <scope>NUCLEOTIDE SEQUENCE</scope>
    <source>
        <strain evidence="9">JCM 3091</strain>
    </source>
</reference>
<feature type="transmembrane region" description="Helical" evidence="8">
    <location>
        <begin position="495"/>
        <end position="517"/>
    </location>
</feature>
<dbReference type="InterPro" id="IPR051050">
    <property type="entry name" value="Lipid_II_flippase_MurJ/MviN"/>
</dbReference>
<accession>A0A8J3BUI6</accession>
<dbReference type="GO" id="GO:0009252">
    <property type="term" value="P:peptidoglycan biosynthetic process"/>
    <property type="evidence" value="ECO:0007669"/>
    <property type="project" value="UniProtKB-KW"/>
</dbReference>
<comment type="caution">
    <text evidence="9">The sequence shown here is derived from an EMBL/GenBank/DDBJ whole genome shotgun (WGS) entry which is preliminary data.</text>
</comment>
<keyword evidence="6 8" id="KW-1133">Transmembrane helix</keyword>
<feature type="transmembrane region" description="Helical" evidence="8">
    <location>
        <begin position="206"/>
        <end position="226"/>
    </location>
</feature>
<keyword evidence="3 8" id="KW-0812">Transmembrane</keyword>
<feature type="transmembrane region" description="Helical" evidence="8">
    <location>
        <begin position="361"/>
        <end position="383"/>
    </location>
</feature>
<dbReference type="GO" id="GO:0005886">
    <property type="term" value="C:plasma membrane"/>
    <property type="evidence" value="ECO:0007669"/>
    <property type="project" value="UniProtKB-SubCell"/>
</dbReference>
<evidence type="ECO:0000313" key="9">
    <source>
        <dbReference type="EMBL" id="GGK36996.1"/>
    </source>
</evidence>
<dbReference type="EMBL" id="BMQC01000012">
    <property type="protein sequence ID" value="GGK36996.1"/>
    <property type="molecule type" value="Genomic_DNA"/>
</dbReference>
<keyword evidence="5" id="KW-0573">Peptidoglycan synthesis</keyword>
<proteinExistence type="predicted"/>
<evidence type="ECO:0008006" key="11">
    <source>
        <dbReference type="Google" id="ProtNLM"/>
    </source>
</evidence>
<keyword evidence="7 8" id="KW-0472">Membrane</keyword>
<keyword evidence="2" id="KW-1003">Cell membrane</keyword>
<evidence type="ECO:0000256" key="8">
    <source>
        <dbReference type="SAM" id="Phobius"/>
    </source>
</evidence>
<comment type="subcellular location">
    <subcellularLocation>
        <location evidence="1">Cell membrane</location>
        <topology evidence="1">Multi-pass membrane protein</topology>
    </subcellularLocation>
</comment>
<keyword evidence="10" id="KW-1185">Reference proteome</keyword>
<evidence type="ECO:0000256" key="5">
    <source>
        <dbReference type="ARBA" id="ARBA00022984"/>
    </source>
</evidence>